<organism evidence="1">
    <name type="scientific">virus sp. cti5L29</name>
    <dbReference type="NCBI Taxonomy" id="2826813"/>
    <lineage>
        <taxon>Viruses</taxon>
    </lineage>
</organism>
<accession>A0A8S5R892</accession>
<proteinExistence type="predicted"/>
<name>A0A8S5R892_9VIRU</name>
<protein>
    <submittedName>
        <fullName evidence="1">Uncharacterized protein</fullName>
    </submittedName>
</protein>
<evidence type="ECO:0000313" key="1">
    <source>
        <dbReference type="EMBL" id="DAE27608.1"/>
    </source>
</evidence>
<reference evidence="1" key="1">
    <citation type="journal article" date="2021" name="Proc. Natl. Acad. Sci. U.S.A.">
        <title>A Catalog of Tens of Thousands of Viruses from Human Metagenomes Reveals Hidden Associations with Chronic Diseases.</title>
        <authorList>
            <person name="Tisza M.J."/>
            <person name="Buck C.B."/>
        </authorList>
    </citation>
    <scope>NUCLEOTIDE SEQUENCE</scope>
    <source>
        <strain evidence="1">Cti5L29</strain>
    </source>
</reference>
<dbReference type="EMBL" id="BK015841">
    <property type="protein sequence ID" value="DAE27608.1"/>
    <property type="molecule type" value="Genomic_DNA"/>
</dbReference>
<sequence>MTTFLILLSLKSIDGVKTQMTANFSRECMIVIL</sequence>